<proteinExistence type="predicted"/>
<gene>
    <name evidence="6" type="ORF">CP880_02935</name>
</gene>
<dbReference type="InterPro" id="IPR011991">
    <property type="entry name" value="ArsR-like_HTH"/>
</dbReference>
<evidence type="ECO:0000259" key="5">
    <source>
        <dbReference type="PROSITE" id="PS50987"/>
    </source>
</evidence>
<keyword evidence="1" id="KW-0805">Transcription regulation</keyword>
<accession>A0ABX9IBT0</accession>
<dbReference type="PANTHER" id="PTHR43132:SF2">
    <property type="entry name" value="ARSENICAL RESISTANCE OPERON REPRESSOR ARSR-RELATED"/>
    <property type="match status" value="1"/>
</dbReference>
<evidence type="ECO:0000313" key="6">
    <source>
        <dbReference type="EMBL" id="REB70727.1"/>
    </source>
</evidence>
<dbReference type="InterPro" id="IPR036390">
    <property type="entry name" value="WH_DNA-bd_sf"/>
</dbReference>
<dbReference type="PRINTS" id="PR00778">
    <property type="entry name" value="HTHARSR"/>
</dbReference>
<name>A0ABX9IBT0_9ACTN</name>
<evidence type="ECO:0000313" key="7">
    <source>
        <dbReference type="Proteomes" id="UP000256324"/>
    </source>
</evidence>
<feature type="region of interest" description="Disordered" evidence="4">
    <location>
        <begin position="119"/>
        <end position="139"/>
    </location>
</feature>
<reference evidence="6 7" key="1">
    <citation type="submission" date="2017-09" db="EMBL/GenBank/DDBJ databases">
        <authorList>
            <person name="Bumgarner R.E."/>
        </authorList>
    </citation>
    <scope>NUCLEOTIDE SEQUENCE [LARGE SCALE GENOMIC DNA]</scope>
    <source>
        <strain evidence="6 7">T34998</strain>
    </source>
</reference>
<dbReference type="Proteomes" id="UP000256324">
    <property type="component" value="Unassembled WGS sequence"/>
</dbReference>
<dbReference type="NCBIfam" id="NF033788">
    <property type="entry name" value="HTH_metalloreg"/>
    <property type="match status" value="1"/>
</dbReference>
<evidence type="ECO:0000256" key="1">
    <source>
        <dbReference type="ARBA" id="ARBA00023015"/>
    </source>
</evidence>
<keyword evidence="2" id="KW-0238">DNA-binding</keyword>
<evidence type="ECO:0000256" key="2">
    <source>
        <dbReference type="ARBA" id="ARBA00023125"/>
    </source>
</evidence>
<protein>
    <submittedName>
        <fullName evidence="6">Transcriptional regulator</fullName>
    </submittedName>
</protein>
<keyword evidence="7" id="KW-1185">Reference proteome</keyword>
<organism evidence="6 7">
    <name type="scientific">Cutibacterium namnetense</name>
    <dbReference type="NCBI Taxonomy" id="1574624"/>
    <lineage>
        <taxon>Bacteria</taxon>
        <taxon>Bacillati</taxon>
        <taxon>Actinomycetota</taxon>
        <taxon>Actinomycetes</taxon>
        <taxon>Propionibacteriales</taxon>
        <taxon>Propionibacteriaceae</taxon>
        <taxon>Cutibacterium</taxon>
    </lineage>
</organism>
<dbReference type="Pfam" id="PF01022">
    <property type="entry name" value="HTH_5"/>
    <property type="match status" value="1"/>
</dbReference>
<evidence type="ECO:0000256" key="4">
    <source>
        <dbReference type="SAM" id="MobiDB-lite"/>
    </source>
</evidence>
<dbReference type="EMBL" id="PCZS01000001">
    <property type="protein sequence ID" value="REB70727.1"/>
    <property type="molecule type" value="Genomic_DNA"/>
</dbReference>
<sequence length="139" mass="14968">MAINAVDEPDAELDGLTRLAALFKSLGDPHRLVIVKHLFCGEHRVTDLVAHLGLAQSTVSSHVATLRDAGLLASHAHGRAMYYTLAHPKQIRRLILLADTLVGDGGQYAGQCGEPDVEHCDEPDDDQIRGTGNAARAER</sequence>
<dbReference type="SUPFAM" id="SSF46785">
    <property type="entry name" value="Winged helix' DNA-binding domain"/>
    <property type="match status" value="1"/>
</dbReference>
<feature type="domain" description="HTH arsR-type" evidence="5">
    <location>
        <begin position="11"/>
        <end position="106"/>
    </location>
</feature>
<evidence type="ECO:0000256" key="3">
    <source>
        <dbReference type="ARBA" id="ARBA00023163"/>
    </source>
</evidence>
<keyword evidence="3" id="KW-0804">Transcription</keyword>
<dbReference type="SMART" id="SM00418">
    <property type="entry name" value="HTH_ARSR"/>
    <property type="match status" value="1"/>
</dbReference>
<dbReference type="InterPro" id="IPR051011">
    <property type="entry name" value="Metal_resp_trans_reg"/>
</dbReference>
<dbReference type="InterPro" id="IPR001845">
    <property type="entry name" value="HTH_ArsR_DNA-bd_dom"/>
</dbReference>
<dbReference type="CDD" id="cd00090">
    <property type="entry name" value="HTH_ARSR"/>
    <property type="match status" value="1"/>
</dbReference>
<dbReference type="PANTHER" id="PTHR43132">
    <property type="entry name" value="ARSENICAL RESISTANCE OPERON REPRESSOR ARSR-RELATED"/>
    <property type="match status" value="1"/>
</dbReference>
<dbReference type="RefSeq" id="WP_115938218.1">
    <property type="nucleotide sequence ID" value="NZ_PCZS01000001.1"/>
</dbReference>
<dbReference type="Gene3D" id="1.10.10.10">
    <property type="entry name" value="Winged helix-like DNA-binding domain superfamily/Winged helix DNA-binding domain"/>
    <property type="match status" value="1"/>
</dbReference>
<dbReference type="InterPro" id="IPR036388">
    <property type="entry name" value="WH-like_DNA-bd_sf"/>
</dbReference>
<dbReference type="PROSITE" id="PS50987">
    <property type="entry name" value="HTH_ARSR_2"/>
    <property type="match status" value="1"/>
</dbReference>
<comment type="caution">
    <text evidence="6">The sequence shown here is derived from an EMBL/GenBank/DDBJ whole genome shotgun (WGS) entry which is preliminary data.</text>
</comment>